<feature type="compositionally biased region" description="Basic residues" evidence="1">
    <location>
        <begin position="58"/>
        <end position="67"/>
    </location>
</feature>
<feature type="compositionally biased region" description="Basic and acidic residues" evidence="1">
    <location>
        <begin position="130"/>
        <end position="140"/>
    </location>
</feature>
<organism evidence="2">
    <name type="scientific">uncultured Gemmatimonadaceae bacterium</name>
    <dbReference type="NCBI Taxonomy" id="246130"/>
    <lineage>
        <taxon>Bacteria</taxon>
        <taxon>Pseudomonadati</taxon>
        <taxon>Gemmatimonadota</taxon>
        <taxon>Gemmatimonadia</taxon>
        <taxon>Gemmatimonadales</taxon>
        <taxon>Gemmatimonadaceae</taxon>
        <taxon>environmental samples</taxon>
    </lineage>
</organism>
<feature type="compositionally biased region" description="Basic residues" evidence="1">
    <location>
        <begin position="7"/>
        <end position="18"/>
    </location>
</feature>
<feature type="non-terminal residue" evidence="2">
    <location>
        <position position="224"/>
    </location>
</feature>
<feature type="compositionally biased region" description="Basic and acidic residues" evidence="1">
    <location>
        <begin position="96"/>
        <end position="106"/>
    </location>
</feature>
<feature type="compositionally biased region" description="Basic residues" evidence="1">
    <location>
        <begin position="141"/>
        <end position="165"/>
    </location>
</feature>
<name>A0A6J4L6Q6_9BACT</name>
<evidence type="ECO:0000256" key="1">
    <source>
        <dbReference type="SAM" id="MobiDB-lite"/>
    </source>
</evidence>
<protein>
    <submittedName>
        <fullName evidence="2">Uncharacterized protein</fullName>
    </submittedName>
</protein>
<feature type="compositionally biased region" description="Basic and acidic residues" evidence="1">
    <location>
        <begin position="68"/>
        <end position="79"/>
    </location>
</feature>
<accession>A0A6J4L6Q6</accession>
<feature type="compositionally biased region" description="Basic and acidic residues" evidence="1">
    <location>
        <begin position="166"/>
        <end position="175"/>
    </location>
</feature>
<proteinExistence type="predicted"/>
<evidence type="ECO:0000313" key="2">
    <source>
        <dbReference type="EMBL" id="CAA9323706.1"/>
    </source>
</evidence>
<feature type="region of interest" description="Disordered" evidence="1">
    <location>
        <begin position="96"/>
        <end position="115"/>
    </location>
</feature>
<gene>
    <name evidence="2" type="ORF">AVDCRST_MAG11-2125</name>
</gene>
<feature type="region of interest" description="Disordered" evidence="1">
    <location>
        <begin position="54"/>
        <end position="82"/>
    </location>
</feature>
<dbReference type="AlphaFoldDB" id="A0A6J4L6Q6"/>
<dbReference type="EMBL" id="CADCTU010000501">
    <property type="protein sequence ID" value="CAA9323706.1"/>
    <property type="molecule type" value="Genomic_DNA"/>
</dbReference>
<reference evidence="2" key="1">
    <citation type="submission" date="2020-02" db="EMBL/GenBank/DDBJ databases">
        <authorList>
            <person name="Meier V. D."/>
        </authorList>
    </citation>
    <scope>NUCLEOTIDE SEQUENCE</scope>
    <source>
        <strain evidence="2">AVDCRST_MAG11</strain>
    </source>
</reference>
<sequence>ETNRSVGSRRPRPHRHGQHGGCAGRRPGTGARVRRLFRQARVRVDARHLLGARAVRGGQRRRRRRRHQDVCQRPLHDGGADAARVVPARRRRAVAAERAARREPHRGARRPRHPAERLLRGDHPVHPVQQGHERLVEPQHRPARPVLRGRRRHERRVRPRLRARGRGGDPVRPEDVPVDVVLRQRERVRAARPDPDPPGGEPERRQGLLVAAAAHRGHHSDRQV</sequence>
<feature type="region of interest" description="Disordered" evidence="1">
    <location>
        <begin position="1"/>
        <end position="31"/>
    </location>
</feature>
<feature type="compositionally biased region" description="Basic residues" evidence="1">
    <location>
        <begin position="215"/>
        <end position="224"/>
    </location>
</feature>
<feature type="compositionally biased region" description="Basic and acidic residues" evidence="1">
    <location>
        <begin position="182"/>
        <end position="206"/>
    </location>
</feature>
<feature type="region of interest" description="Disordered" evidence="1">
    <location>
        <begin position="130"/>
        <end position="224"/>
    </location>
</feature>
<feature type="non-terminal residue" evidence="2">
    <location>
        <position position="1"/>
    </location>
</feature>